<accession>A0AAN7V8G1</accession>
<keyword evidence="4 5" id="KW-0472">Membrane</keyword>
<dbReference type="Pfam" id="PF13903">
    <property type="entry name" value="Claudin_2"/>
    <property type="match status" value="1"/>
</dbReference>
<evidence type="ECO:0000256" key="4">
    <source>
        <dbReference type="ARBA" id="ARBA00023136"/>
    </source>
</evidence>
<keyword evidence="2 5" id="KW-0812">Transmembrane</keyword>
<sequence length="429" mass="46984">MCCNSRGALSRLAVLWGLLALATLLIAFVSGSWLYTKEPITLPNSDVTTVITFRIGLWRVCPSIKRVNATSIHIPSPACSLIKYSGWEEIRAPDLSVTAPLDLAPVFITRMRSCTVLAGSAVILVLFAFFLAILGHCNNDNKTLIASGLFILGALSLGTGLVVFASVLSETILEATQYQKKPHSEAPYDYRYGWCFFAAGAAFIMTKLAAVFTLTGYINRFPSVDEMVREMVPGADRKLREHQRLSTEYLVKHAGTPHRQQYDPICTDRPKYECECGPLLNKTPPDVCTMNKSMEFISSDISTTVPGITEQNYTGVSNTLAAQTVPIQIKNHCTTTLHTTPFSYSNFSCNKYGTIPHSGITVHQGFLGVAEIGSSSSNSSSSYCSKSKTLQHQRPKKKCVKIETFQTPDTGFVDFTKRSSTFGYSGSAV</sequence>
<feature type="transmembrane region" description="Helical" evidence="5">
    <location>
        <begin position="116"/>
        <end position="136"/>
    </location>
</feature>
<evidence type="ECO:0000256" key="5">
    <source>
        <dbReference type="SAM" id="Phobius"/>
    </source>
</evidence>
<protein>
    <recommendedName>
        <fullName evidence="8">Voltage-dependent calcium channel gamma-5 subunit</fullName>
    </recommendedName>
</protein>
<dbReference type="GO" id="GO:0098839">
    <property type="term" value="C:postsynaptic density membrane"/>
    <property type="evidence" value="ECO:0007669"/>
    <property type="project" value="TreeGrafter"/>
</dbReference>
<dbReference type="InterPro" id="IPR051072">
    <property type="entry name" value="CACNG_subunit"/>
</dbReference>
<dbReference type="GO" id="GO:0098970">
    <property type="term" value="P:postsynaptic neurotransmitter receptor diffusion trapping"/>
    <property type="evidence" value="ECO:0007669"/>
    <property type="project" value="TreeGrafter"/>
</dbReference>
<gene>
    <name evidence="6" type="ORF">RI129_008330</name>
</gene>
<reference evidence="6 7" key="1">
    <citation type="journal article" date="2024" name="Insects">
        <title>An Improved Chromosome-Level Genome Assembly of the Firefly Pyrocoelia pectoralis.</title>
        <authorList>
            <person name="Fu X."/>
            <person name="Meyer-Rochow V.B."/>
            <person name="Ballantyne L."/>
            <person name="Zhu X."/>
        </authorList>
    </citation>
    <scope>NUCLEOTIDE SEQUENCE [LARGE SCALE GENOMIC DNA]</scope>
    <source>
        <strain evidence="6">XCY_ONT2</strain>
    </source>
</reference>
<dbReference type="GO" id="GO:0019226">
    <property type="term" value="P:transmission of nerve impulse"/>
    <property type="evidence" value="ECO:0007669"/>
    <property type="project" value="TreeGrafter"/>
</dbReference>
<evidence type="ECO:0000313" key="7">
    <source>
        <dbReference type="Proteomes" id="UP001329430"/>
    </source>
</evidence>
<dbReference type="PANTHER" id="PTHR12107">
    <property type="entry name" value="VOLTAGE-DEPENDENT CALCIUM CHANNEL GAMMA SUBUNIT"/>
    <property type="match status" value="1"/>
</dbReference>
<keyword evidence="7" id="KW-1185">Reference proteome</keyword>
<dbReference type="Proteomes" id="UP001329430">
    <property type="component" value="Chromosome 6"/>
</dbReference>
<dbReference type="GO" id="GO:0098943">
    <property type="term" value="P:neurotransmitter receptor transport, postsynaptic endosome to lysosome"/>
    <property type="evidence" value="ECO:0007669"/>
    <property type="project" value="TreeGrafter"/>
</dbReference>
<evidence type="ECO:0000313" key="6">
    <source>
        <dbReference type="EMBL" id="KAK5642163.1"/>
    </source>
</evidence>
<evidence type="ECO:0008006" key="8">
    <source>
        <dbReference type="Google" id="ProtNLM"/>
    </source>
</evidence>
<feature type="transmembrane region" description="Helical" evidence="5">
    <location>
        <begin position="14"/>
        <end position="35"/>
    </location>
</feature>
<dbReference type="GO" id="GO:0032281">
    <property type="term" value="C:AMPA glutamate receptor complex"/>
    <property type="evidence" value="ECO:0007669"/>
    <property type="project" value="TreeGrafter"/>
</dbReference>
<name>A0AAN7V8G1_9COLE</name>
<organism evidence="6 7">
    <name type="scientific">Pyrocoelia pectoralis</name>
    <dbReference type="NCBI Taxonomy" id="417401"/>
    <lineage>
        <taxon>Eukaryota</taxon>
        <taxon>Metazoa</taxon>
        <taxon>Ecdysozoa</taxon>
        <taxon>Arthropoda</taxon>
        <taxon>Hexapoda</taxon>
        <taxon>Insecta</taxon>
        <taxon>Pterygota</taxon>
        <taxon>Neoptera</taxon>
        <taxon>Endopterygota</taxon>
        <taxon>Coleoptera</taxon>
        <taxon>Polyphaga</taxon>
        <taxon>Elateriformia</taxon>
        <taxon>Elateroidea</taxon>
        <taxon>Lampyridae</taxon>
        <taxon>Lampyrinae</taxon>
        <taxon>Pyrocoelia</taxon>
    </lineage>
</organism>
<evidence type="ECO:0000256" key="2">
    <source>
        <dbReference type="ARBA" id="ARBA00022692"/>
    </source>
</evidence>
<feature type="transmembrane region" description="Helical" evidence="5">
    <location>
        <begin position="148"/>
        <end position="173"/>
    </location>
</feature>
<keyword evidence="3 5" id="KW-1133">Transmembrane helix</keyword>
<dbReference type="PANTHER" id="PTHR12107:SF0">
    <property type="entry name" value="STARGAZIN (MAMMALIAN CALCIUM CHANNEL) HOMOLOG"/>
    <property type="match status" value="1"/>
</dbReference>
<dbReference type="Gene3D" id="1.20.140.150">
    <property type="match status" value="1"/>
</dbReference>
<comment type="caution">
    <text evidence="6">The sequence shown here is derived from an EMBL/GenBank/DDBJ whole genome shotgun (WGS) entry which is preliminary data.</text>
</comment>
<evidence type="ECO:0000256" key="1">
    <source>
        <dbReference type="ARBA" id="ARBA00004141"/>
    </source>
</evidence>
<dbReference type="InterPro" id="IPR004031">
    <property type="entry name" value="PMP22/EMP/MP20/Claudin"/>
</dbReference>
<proteinExistence type="predicted"/>
<feature type="transmembrane region" description="Helical" evidence="5">
    <location>
        <begin position="194"/>
        <end position="218"/>
    </location>
</feature>
<dbReference type="GO" id="GO:0099590">
    <property type="term" value="P:neurotransmitter receptor internalization"/>
    <property type="evidence" value="ECO:0007669"/>
    <property type="project" value="TreeGrafter"/>
</dbReference>
<comment type="subcellular location">
    <subcellularLocation>
        <location evidence="1">Membrane</location>
        <topology evidence="1">Multi-pass membrane protein</topology>
    </subcellularLocation>
</comment>
<dbReference type="GO" id="GO:0016247">
    <property type="term" value="F:channel regulator activity"/>
    <property type="evidence" value="ECO:0007669"/>
    <property type="project" value="TreeGrafter"/>
</dbReference>
<evidence type="ECO:0000256" key="3">
    <source>
        <dbReference type="ARBA" id="ARBA00022989"/>
    </source>
</evidence>
<dbReference type="GO" id="GO:0051968">
    <property type="term" value="P:positive regulation of synaptic transmission, glutamatergic"/>
    <property type="evidence" value="ECO:0007669"/>
    <property type="project" value="TreeGrafter"/>
</dbReference>
<dbReference type="EMBL" id="JAVRBK010000006">
    <property type="protein sequence ID" value="KAK5642163.1"/>
    <property type="molecule type" value="Genomic_DNA"/>
</dbReference>
<dbReference type="AlphaFoldDB" id="A0AAN7V8G1"/>
<dbReference type="GO" id="GO:0005245">
    <property type="term" value="F:voltage-gated calcium channel activity"/>
    <property type="evidence" value="ECO:0007669"/>
    <property type="project" value="TreeGrafter"/>
</dbReference>